<dbReference type="Pfam" id="PF06090">
    <property type="entry name" value="Ins_P5_2-kin"/>
    <property type="match status" value="1"/>
</dbReference>
<dbReference type="PANTHER" id="PTHR14456">
    <property type="entry name" value="INOSITOL POLYPHOSPHATE KINASE 1"/>
    <property type="match status" value="1"/>
</dbReference>
<organism evidence="9 10">
    <name type="scientific">Gonapodya prolifera (strain JEL478)</name>
    <name type="common">Monoblepharis prolifera</name>
    <dbReference type="NCBI Taxonomy" id="1344416"/>
    <lineage>
        <taxon>Eukaryota</taxon>
        <taxon>Fungi</taxon>
        <taxon>Fungi incertae sedis</taxon>
        <taxon>Chytridiomycota</taxon>
        <taxon>Chytridiomycota incertae sedis</taxon>
        <taxon>Monoblepharidomycetes</taxon>
        <taxon>Monoblepharidales</taxon>
        <taxon>Gonapodyaceae</taxon>
        <taxon>Gonapodya</taxon>
    </lineage>
</organism>
<dbReference type="GO" id="GO:0032958">
    <property type="term" value="P:inositol phosphate biosynthetic process"/>
    <property type="evidence" value="ECO:0007669"/>
    <property type="project" value="TreeGrafter"/>
</dbReference>
<evidence type="ECO:0000256" key="7">
    <source>
        <dbReference type="ARBA" id="ARBA00022840"/>
    </source>
</evidence>
<dbReference type="EMBL" id="KQ965850">
    <property type="protein sequence ID" value="KXS09788.1"/>
    <property type="molecule type" value="Genomic_DNA"/>
</dbReference>
<gene>
    <name evidence="9" type="ORF">M427DRAFT_75029</name>
</gene>
<evidence type="ECO:0000256" key="3">
    <source>
        <dbReference type="ARBA" id="ARBA00014846"/>
    </source>
</evidence>
<reference evidence="9 10" key="1">
    <citation type="journal article" date="2015" name="Genome Biol. Evol.">
        <title>Phylogenomic analyses indicate that early fungi evolved digesting cell walls of algal ancestors of land plants.</title>
        <authorList>
            <person name="Chang Y."/>
            <person name="Wang S."/>
            <person name="Sekimoto S."/>
            <person name="Aerts A.L."/>
            <person name="Choi C."/>
            <person name="Clum A."/>
            <person name="LaButti K.M."/>
            <person name="Lindquist E.A."/>
            <person name="Yee Ngan C."/>
            <person name="Ohm R.A."/>
            <person name="Salamov A.A."/>
            <person name="Grigoriev I.V."/>
            <person name="Spatafora J.W."/>
            <person name="Berbee M.L."/>
        </authorList>
    </citation>
    <scope>NUCLEOTIDE SEQUENCE [LARGE SCALE GENOMIC DNA]</scope>
    <source>
        <strain evidence="9 10">JEL478</strain>
    </source>
</reference>
<evidence type="ECO:0000313" key="10">
    <source>
        <dbReference type="Proteomes" id="UP000070544"/>
    </source>
</evidence>
<dbReference type="PANTHER" id="PTHR14456:SF2">
    <property type="entry name" value="INOSITOL-PENTAKISPHOSPHATE 2-KINASE"/>
    <property type="match status" value="1"/>
</dbReference>
<dbReference type="GO" id="GO:0035299">
    <property type="term" value="F:inositol-1,3,4,5,6-pentakisphosphate 2-kinase activity"/>
    <property type="evidence" value="ECO:0007669"/>
    <property type="project" value="UniProtKB-EC"/>
</dbReference>
<dbReference type="Gene3D" id="3.30.200.110">
    <property type="entry name" value="Inositol-pentakisphosphate 2-kinase, N-lobe"/>
    <property type="match status" value="1"/>
</dbReference>
<dbReference type="InterPro" id="IPR043001">
    <property type="entry name" value="IP5_2-K_N_lobe"/>
</dbReference>
<dbReference type="GO" id="GO:0005524">
    <property type="term" value="F:ATP binding"/>
    <property type="evidence" value="ECO:0007669"/>
    <property type="project" value="UniProtKB-KW"/>
</dbReference>
<evidence type="ECO:0000256" key="1">
    <source>
        <dbReference type="ARBA" id="ARBA00001774"/>
    </source>
</evidence>
<evidence type="ECO:0000256" key="4">
    <source>
        <dbReference type="ARBA" id="ARBA00022679"/>
    </source>
</evidence>
<keyword evidence="4 8" id="KW-0808">Transferase</keyword>
<comment type="catalytic activity">
    <reaction evidence="1 8">
        <text>1D-myo-inositol 1,3,4,5,6-pentakisphosphate + ATP = 1D-myo-inositol hexakisphosphate + ADP + H(+)</text>
        <dbReference type="Rhea" id="RHEA:20313"/>
        <dbReference type="ChEBI" id="CHEBI:15378"/>
        <dbReference type="ChEBI" id="CHEBI:30616"/>
        <dbReference type="ChEBI" id="CHEBI:57733"/>
        <dbReference type="ChEBI" id="CHEBI:58130"/>
        <dbReference type="ChEBI" id="CHEBI:456216"/>
        <dbReference type="EC" id="2.7.1.158"/>
    </reaction>
</comment>
<comment type="domain">
    <text evidence="8">The EXKPK motif is conserved in inositol-pentakisphosphate 2-kinases of both family 1 and 2.</text>
</comment>
<name>A0A138ZZE7_GONPJ</name>
<dbReference type="OrthoDB" id="272370at2759"/>
<accession>A0A138ZZE7</accession>
<dbReference type="Proteomes" id="UP000070544">
    <property type="component" value="Unassembled WGS sequence"/>
</dbReference>
<sequence>MDNSMKLHLESQASEWQFKDEGNANLLLSYCSPGSSPFRGCLLRMAKIEANAGAGTAPKPPSYDARDIMEYRTKVITPLLGDLVAPPVLIEVGFDFLQAIAHSPAIQIARKPQRRAKNVDTSQRWALLEVDHTLPFGIPPVQPATAHGSVSAPTGVHVVTFEIKPKWGFKRAIGSEAAKYISKAHIGAKVATCRYCMHRVLKDSAQPHRASPDISGSVEAGTIQHSAIYLGDDQLP</sequence>
<comment type="function">
    <text evidence="8">Phosphorylates Ins(1,3,4,5,6)P5 at position 2 to form Ins(1,2,3,4,5,6)P6 (InsP6 or phytate).</text>
</comment>
<dbReference type="AlphaFoldDB" id="A0A138ZZE7"/>
<keyword evidence="6 8" id="KW-0418">Kinase</keyword>
<dbReference type="STRING" id="1344416.A0A138ZZE7"/>
<keyword evidence="5 8" id="KW-0547">Nucleotide-binding</keyword>
<evidence type="ECO:0000256" key="2">
    <source>
        <dbReference type="ARBA" id="ARBA00012023"/>
    </source>
</evidence>
<keyword evidence="7 8" id="KW-0067">ATP-binding</keyword>
<evidence type="ECO:0000256" key="6">
    <source>
        <dbReference type="ARBA" id="ARBA00022777"/>
    </source>
</evidence>
<evidence type="ECO:0000313" key="9">
    <source>
        <dbReference type="EMBL" id="KXS09788.1"/>
    </source>
</evidence>
<protein>
    <recommendedName>
        <fullName evidence="3 8">Inositol-pentakisphosphate 2-kinase</fullName>
        <ecNumber evidence="2 8">2.7.1.158</ecNumber>
    </recommendedName>
</protein>
<keyword evidence="10" id="KW-1185">Reference proteome</keyword>
<evidence type="ECO:0000256" key="5">
    <source>
        <dbReference type="ARBA" id="ARBA00022741"/>
    </source>
</evidence>
<proteinExistence type="predicted"/>
<dbReference type="EC" id="2.7.1.158" evidence="2 8"/>
<evidence type="ECO:0000256" key="8">
    <source>
        <dbReference type="RuleBase" id="RU364126"/>
    </source>
</evidence>
<dbReference type="GO" id="GO:0005634">
    <property type="term" value="C:nucleus"/>
    <property type="evidence" value="ECO:0007669"/>
    <property type="project" value="TreeGrafter"/>
</dbReference>
<dbReference type="InterPro" id="IPR009286">
    <property type="entry name" value="Ins_P5_2-kin"/>
</dbReference>